<evidence type="ECO:0000313" key="3">
    <source>
        <dbReference type="EMBL" id="QJW85832.1"/>
    </source>
</evidence>
<organism evidence="3 4">
    <name type="scientific">Ramlibacter terrae</name>
    <dbReference type="NCBI Taxonomy" id="2732511"/>
    <lineage>
        <taxon>Bacteria</taxon>
        <taxon>Pseudomonadati</taxon>
        <taxon>Pseudomonadota</taxon>
        <taxon>Betaproteobacteria</taxon>
        <taxon>Burkholderiales</taxon>
        <taxon>Comamonadaceae</taxon>
        <taxon>Ramlibacter</taxon>
    </lineage>
</organism>
<dbReference type="InterPro" id="IPR049625">
    <property type="entry name" value="Glyco_transf_61_cat"/>
</dbReference>
<accession>A0ABX6P8J6</accession>
<gene>
    <name evidence="3" type="ORF">HK414_16240</name>
</gene>
<sequence>MLPPTAWPAIAACSSSTLSRASTSCSRTCLRARSSHCRTSSSKASPVTATRSRSWSKDAGRRPAPIGRSRPFRCAATRARRSSPRRSPRVHGARRRHGGAVRVVPRCVGAEHRRLPAGSPGRRAGAGGAAHHHGQAEAPLPAPAGARAGVRGDVHLWRHPEPELRALPDRRLARLWYAKAHPDLPIVWHARGPSLSPMQLAILDVLGIANPHLFVHAPSRFARMVFPIPGCSLGTAMLPEHGAFLGAVEPAPVVPGKKTYLSRGKLGSGRGSSEDDTRLEALLRAHGFGIYHPELHSIREQLAAISSSELVLGIEGSALHSPVLLKAPIATRFIAIGRHRMGEGAYEHIRQAKGLDYRTLNLRKTTGSLAASAPLDIDIDLLESLLVATGGFSADHDALAPHTCRPDPSQGSYVDALPLFRTGLTDPEQELARAILLLHRREGPAALDVLLPMFQPLRVVNS</sequence>
<feature type="domain" description="Glycosyltransferase 61 catalytic" evidence="2">
    <location>
        <begin position="247"/>
        <end position="324"/>
    </location>
</feature>
<reference evidence="3 4" key="2">
    <citation type="submission" date="2020-05" db="EMBL/GenBank/DDBJ databases">
        <authorList>
            <person name="Khan S.A."/>
            <person name="Jeon C.O."/>
            <person name="Chun B.H."/>
        </authorList>
    </citation>
    <scope>NUCLEOTIDE SEQUENCE [LARGE SCALE GENOMIC DNA]</scope>
    <source>
        <strain evidence="3 4">H242</strain>
    </source>
</reference>
<evidence type="ECO:0000313" key="4">
    <source>
        <dbReference type="Proteomes" id="UP000500826"/>
    </source>
</evidence>
<evidence type="ECO:0000259" key="2">
    <source>
        <dbReference type="Pfam" id="PF04577"/>
    </source>
</evidence>
<protein>
    <submittedName>
        <fullName evidence="3">Glycosyltransferase family 61 protein</fullName>
    </submittedName>
</protein>
<dbReference type="Proteomes" id="UP000500826">
    <property type="component" value="Chromosome"/>
</dbReference>
<proteinExistence type="predicted"/>
<feature type="compositionally biased region" description="Basic residues" evidence="1">
    <location>
        <begin position="78"/>
        <end position="98"/>
    </location>
</feature>
<feature type="region of interest" description="Disordered" evidence="1">
    <location>
        <begin position="36"/>
        <end position="98"/>
    </location>
</feature>
<reference evidence="3 4" key="1">
    <citation type="submission" date="2020-05" db="EMBL/GenBank/DDBJ databases">
        <title>Ramlibacter rhizophilus sp. nov., isolated from rhizosphere soil of national flower Mugunghwa from South Korea.</title>
        <authorList>
            <person name="Zheng-Fei Y."/>
            <person name="Huan T."/>
        </authorList>
    </citation>
    <scope>NUCLEOTIDE SEQUENCE [LARGE SCALE GENOMIC DNA]</scope>
    <source>
        <strain evidence="3 4">H242</strain>
    </source>
</reference>
<keyword evidence="4" id="KW-1185">Reference proteome</keyword>
<dbReference type="EMBL" id="CP053418">
    <property type="protein sequence ID" value="QJW85832.1"/>
    <property type="molecule type" value="Genomic_DNA"/>
</dbReference>
<dbReference type="Pfam" id="PF04577">
    <property type="entry name" value="Glyco_transf_61"/>
    <property type="match status" value="1"/>
</dbReference>
<feature type="region of interest" description="Disordered" evidence="1">
    <location>
        <begin position="111"/>
        <end position="142"/>
    </location>
</feature>
<name>A0ABX6P8J6_9BURK</name>
<feature type="compositionally biased region" description="Polar residues" evidence="1">
    <location>
        <begin position="37"/>
        <end position="53"/>
    </location>
</feature>
<evidence type="ECO:0000256" key="1">
    <source>
        <dbReference type="SAM" id="MobiDB-lite"/>
    </source>
</evidence>